<reference evidence="1" key="1">
    <citation type="journal article" date="2023" name="G3 (Bethesda)">
        <title>A reference genome for the long-term kleptoplast-retaining sea slug Elysia crispata morphotype clarki.</title>
        <authorList>
            <person name="Eastman K.E."/>
            <person name="Pendleton A.L."/>
            <person name="Shaikh M.A."/>
            <person name="Suttiyut T."/>
            <person name="Ogas R."/>
            <person name="Tomko P."/>
            <person name="Gavelis G."/>
            <person name="Widhalm J.R."/>
            <person name="Wisecaver J.H."/>
        </authorList>
    </citation>
    <scope>NUCLEOTIDE SEQUENCE</scope>
    <source>
        <strain evidence="1">ECLA1</strain>
    </source>
</reference>
<sequence length="88" mass="10159">MEIIESQREGLLLIIDENSKCSPLPENTTRQYLGNVDIMAANQDWLPTPRSARYQEYQTDTTMIFKRTRPAIIKGSSEWGKDSRAARR</sequence>
<proteinExistence type="predicted"/>
<dbReference type="AlphaFoldDB" id="A0AAE0YA20"/>
<accession>A0AAE0YA20</accession>
<dbReference type="Proteomes" id="UP001283361">
    <property type="component" value="Unassembled WGS sequence"/>
</dbReference>
<evidence type="ECO:0000313" key="2">
    <source>
        <dbReference type="Proteomes" id="UP001283361"/>
    </source>
</evidence>
<organism evidence="1 2">
    <name type="scientific">Elysia crispata</name>
    <name type="common">lettuce slug</name>
    <dbReference type="NCBI Taxonomy" id="231223"/>
    <lineage>
        <taxon>Eukaryota</taxon>
        <taxon>Metazoa</taxon>
        <taxon>Spiralia</taxon>
        <taxon>Lophotrochozoa</taxon>
        <taxon>Mollusca</taxon>
        <taxon>Gastropoda</taxon>
        <taxon>Heterobranchia</taxon>
        <taxon>Euthyneura</taxon>
        <taxon>Panpulmonata</taxon>
        <taxon>Sacoglossa</taxon>
        <taxon>Placobranchoidea</taxon>
        <taxon>Plakobranchidae</taxon>
        <taxon>Elysia</taxon>
    </lineage>
</organism>
<dbReference type="EMBL" id="JAWDGP010006661">
    <property type="protein sequence ID" value="KAK3737266.1"/>
    <property type="molecule type" value="Genomic_DNA"/>
</dbReference>
<gene>
    <name evidence="1" type="ORF">RRG08_009899</name>
</gene>
<evidence type="ECO:0000313" key="1">
    <source>
        <dbReference type="EMBL" id="KAK3737266.1"/>
    </source>
</evidence>
<comment type="caution">
    <text evidence="1">The sequence shown here is derived from an EMBL/GenBank/DDBJ whole genome shotgun (WGS) entry which is preliminary data.</text>
</comment>
<name>A0AAE0YA20_9GAST</name>
<keyword evidence="2" id="KW-1185">Reference proteome</keyword>
<protein>
    <submittedName>
        <fullName evidence="1">Uncharacterized protein</fullName>
    </submittedName>
</protein>